<evidence type="ECO:0000313" key="1">
    <source>
        <dbReference type="EMBL" id="KAJ6992119.1"/>
    </source>
</evidence>
<evidence type="ECO:0000313" key="2">
    <source>
        <dbReference type="Proteomes" id="UP001164929"/>
    </source>
</evidence>
<dbReference type="AlphaFoldDB" id="A0AAD6VYH2"/>
<sequence>MNSQPNYMRVDNHWFASARVCWCFKPGRIGRVDLSGAGASAWKEQRDSPTEHDFYPSML</sequence>
<protein>
    <submittedName>
        <fullName evidence="1">Uncharacterized protein</fullName>
    </submittedName>
</protein>
<keyword evidence="2" id="KW-1185">Reference proteome</keyword>
<organism evidence="1 2">
    <name type="scientific">Populus alba x Populus x berolinensis</name>
    <dbReference type="NCBI Taxonomy" id="444605"/>
    <lineage>
        <taxon>Eukaryota</taxon>
        <taxon>Viridiplantae</taxon>
        <taxon>Streptophyta</taxon>
        <taxon>Embryophyta</taxon>
        <taxon>Tracheophyta</taxon>
        <taxon>Spermatophyta</taxon>
        <taxon>Magnoliopsida</taxon>
        <taxon>eudicotyledons</taxon>
        <taxon>Gunneridae</taxon>
        <taxon>Pentapetalae</taxon>
        <taxon>rosids</taxon>
        <taxon>fabids</taxon>
        <taxon>Malpighiales</taxon>
        <taxon>Salicaceae</taxon>
        <taxon>Saliceae</taxon>
        <taxon>Populus</taxon>
    </lineage>
</organism>
<gene>
    <name evidence="1" type="ORF">NC653_015468</name>
</gene>
<dbReference type="Proteomes" id="UP001164929">
    <property type="component" value="Chromosome 6"/>
</dbReference>
<comment type="caution">
    <text evidence="1">The sequence shown here is derived from an EMBL/GenBank/DDBJ whole genome shotgun (WGS) entry which is preliminary data.</text>
</comment>
<accession>A0AAD6VYH2</accession>
<reference evidence="1" key="1">
    <citation type="journal article" date="2023" name="Mol. Ecol. Resour.">
        <title>Chromosome-level genome assembly of a triploid poplar Populus alba 'Berolinensis'.</title>
        <authorList>
            <person name="Chen S."/>
            <person name="Yu Y."/>
            <person name="Wang X."/>
            <person name="Wang S."/>
            <person name="Zhang T."/>
            <person name="Zhou Y."/>
            <person name="He R."/>
            <person name="Meng N."/>
            <person name="Wang Y."/>
            <person name="Liu W."/>
            <person name="Liu Z."/>
            <person name="Liu J."/>
            <person name="Guo Q."/>
            <person name="Huang H."/>
            <person name="Sederoff R.R."/>
            <person name="Wang G."/>
            <person name="Qu G."/>
            <person name="Chen S."/>
        </authorList>
    </citation>
    <scope>NUCLEOTIDE SEQUENCE</scope>
    <source>
        <strain evidence="1">SC-2020</strain>
    </source>
</reference>
<name>A0AAD6VYH2_9ROSI</name>
<proteinExistence type="predicted"/>
<dbReference type="EMBL" id="JAQIZT010000006">
    <property type="protein sequence ID" value="KAJ6992119.1"/>
    <property type="molecule type" value="Genomic_DNA"/>
</dbReference>